<dbReference type="OrthoDB" id="46118at2157"/>
<evidence type="ECO:0008006" key="4">
    <source>
        <dbReference type="Google" id="ProtNLM"/>
    </source>
</evidence>
<accession>A0A218P5E5</accession>
<feature type="transmembrane region" description="Helical" evidence="1">
    <location>
        <begin position="12"/>
        <end position="35"/>
    </location>
</feature>
<feature type="transmembrane region" description="Helical" evidence="1">
    <location>
        <begin position="211"/>
        <end position="233"/>
    </location>
</feature>
<dbReference type="RefSeq" id="WP_088853257.1">
    <property type="nucleotide sequence ID" value="NZ_CP015102.1"/>
</dbReference>
<dbReference type="AlphaFoldDB" id="A0A218P5E5"/>
<feature type="transmembrane region" description="Helical" evidence="1">
    <location>
        <begin position="123"/>
        <end position="144"/>
    </location>
</feature>
<keyword evidence="3" id="KW-1185">Reference proteome</keyword>
<feature type="transmembrane region" description="Helical" evidence="1">
    <location>
        <begin position="182"/>
        <end position="199"/>
    </location>
</feature>
<feature type="transmembrane region" description="Helical" evidence="1">
    <location>
        <begin position="47"/>
        <end position="66"/>
    </location>
</feature>
<dbReference type="Pfam" id="PF07758">
    <property type="entry name" value="DUF1614"/>
    <property type="match status" value="1"/>
</dbReference>
<organism evidence="2 3">
    <name type="scientific">Thermococcus pacificus</name>
    <dbReference type="NCBI Taxonomy" id="71998"/>
    <lineage>
        <taxon>Archaea</taxon>
        <taxon>Methanobacteriati</taxon>
        <taxon>Methanobacteriota</taxon>
        <taxon>Thermococci</taxon>
        <taxon>Thermococcales</taxon>
        <taxon>Thermococcaceae</taxon>
        <taxon>Thermococcus</taxon>
    </lineage>
</organism>
<dbReference type="KEGG" id="tpaf:A3L08_00935"/>
<sequence length="234" mass="25175">MNNRRLIIPPVSLPVLVIISVLFLLVFMLFSSIVMAAFGKLGMPPGVAYALFVFALVGSFINIPIAEETSYEPVLRVREVRFLGIPYPVPFFDWAERKVIIAVNVGGALVPLSITLYEILRMLYFGRFGLLFNTVLAVTIAALFSHAVARPVRGLGIAMPVFLPPLMAVLLGWVFGDGNPNVVAYISGTLGVLIGADLMNWNKIKNLGAPMVSIGGAGTFDGIFLAGIIAVLLV</sequence>
<protein>
    <recommendedName>
        <fullName evidence="4">DUF1614 domain-containing protein</fullName>
    </recommendedName>
</protein>
<dbReference type="InterPro" id="IPR011672">
    <property type="entry name" value="DUF1614"/>
</dbReference>
<gene>
    <name evidence="2" type="ORF">A3L08_00935</name>
</gene>
<feature type="transmembrane region" description="Helical" evidence="1">
    <location>
        <begin position="156"/>
        <end position="176"/>
    </location>
</feature>
<dbReference type="Proteomes" id="UP000197418">
    <property type="component" value="Chromosome"/>
</dbReference>
<name>A0A218P5E5_9EURY</name>
<evidence type="ECO:0000313" key="3">
    <source>
        <dbReference type="Proteomes" id="UP000197418"/>
    </source>
</evidence>
<proteinExistence type="predicted"/>
<reference evidence="2 3" key="1">
    <citation type="submission" date="2016-04" db="EMBL/GenBank/DDBJ databases">
        <title>Complete genome sequence of Thermococcus pacificus type strain P4.</title>
        <authorList>
            <person name="Oger P.M."/>
        </authorList>
    </citation>
    <scope>NUCLEOTIDE SEQUENCE [LARGE SCALE GENOMIC DNA]</scope>
    <source>
        <strain evidence="2 3">P-4</strain>
    </source>
</reference>
<keyword evidence="1" id="KW-0812">Transmembrane</keyword>
<dbReference type="GeneID" id="33314791"/>
<evidence type="ECO:0000313" key="2">
    <source>
        <dbReference type="EMBL" id="ASJ05995.1"/>
    </source>
</evidence>
<dbReference type="EMBL" id="CP015102">
    <property type="protein sequence ID" value="ASJ05995.1"/>
    <property type="molecule type" value="Genomic_DNA"/>
</dbReference>
<keyword evidence="1" id="KW-1133">Transmembrane helix</keyword>
<feature type="transmembrane region" description="Helical" evidence="1">
    <location>
        <begin position="99"/>
        <end position="117"/>
    </location>
</feature>
<evidence type="ECO:0000256" key="1">
    <source>
        <dbReference type="SAM" id="Phobius"/>
    </source>
</evidence>
<keyword evidence="1" id="KW-0472">Membrane</keyword>